<sequence length="771" mass="85485">MNLNIFGIPDTDEKMKLAILLVFLVRNIFASNSSCRLTSLIHEKQSNITPVLEKHEALLLMFLGFGGLSITLGIVHFAVRRYIYRDAHSLDTVFDAGGKVTLGLTAVTVTSQMLWPADFLQSATIMSKYGLGGSLFFAVAIVLDILMFPILSLTLKTRAPGAKTFLQIICARFGKGAHIVFCCIALFSNMITVMALILAAKAAINVLVKDVSDEMILLLLAFLFGSYCLIGGLGTTFYISYFNTALTFVSVLVFIVHVTYKETDNIFTKKENMYEAMKCIHAPDGNYENSFLTFRSRGSVIYGVVLFLMATSLSFCDQAHWQSRIAAKPAQGVAGFFIAAYLWFAIPLTVTITSSTLYMSMSYQNGTHLLSSFDVDSGFITPFVMESVMGKTGAYMLITMITMALMSTGSGEVMAVSSIIVYDIYKVYISPYRKGIDIKKCPLCGKERKHTDDTGNSDQICKCPSVTTCKACENDVMVRLKAQHFMHPYECSVHGRYRRYEDELLHYKNWCMIWVTIGIVPYGLIIVNLGVNLNWAVYTLQGVYSAFLCPLLMTIVWSKCTAKAIITGSIMGVFAYVAGVLIVAELVYEGGLGNFLINTSSDYSLLGGITSAVTMSVSCTIIISLCTHDIKTNQDAERVWDKTLSIDNPLNPWRNVYKEEFASINVSEDTKVNTTHMTKIFRSARILAVVGGLISFVIFGVVIPANVLSLEILTYDQFSSWSFACQIWVMIAATFAIVVPPIEEIVQIVRYYSRNKSNESVSQEKYVLSSK</sequence>
<feature type="transmembrane region" description="Helical" evidence="8">
    <location>
        <begin position="720"/>
        <end position="742"/>
    </location>
</feature>
<evidence type="ECO:0000256" key="3">
    <source>
        <dbReference type="ARBA" id="ARBA00022448"/>
    </source>
</evidence>
<feature type="transmembrane region" description="Helical" evidence="8">
    <location>
        <begin position="564"/>
        <end position="584"/>
    </location>
</feature>
<dbReference type="PROSITE" id="PS50283">
    <property type="entry name" value="NA_SOLUT_SYMP_3"/>
    <property type="match status" value="1"/>
</dbReference>
<evidence type="ECO:0000313" key="10">
    <source>
        <dbReference type="Proteomes" id="UP000507470"/>
    </source>
</evidence>
<dbReference type="GO" id="GO:0005886">
    <property type="term" value="C:plasma membrane"/>
    <property type="evidence" value="ECO:0007669"/>
    <property type="project" value="TreeGrafter"/>
</dbReference>
<feature type="transmembrane region" description="Helical" evidence="8">
    <location>
        <begin position="394"/>
        <end position="425"/>
    </location>
</feature>
<keyword evidence="4 8" id="KW-0812">Transmembrane</keyword>
<evidence type="ECO:0000256" key="4">
    <source>
        <dbReference type="ARBA" id="ARBA00022692"/>
    </source>
</evidence>
<feature type="transmembrane region" description="Helical" evidence="8">
    <location>
        <begin position="216"/>
        <end position="234"/>
    </location>
</feature>
<feature type="transmembrane region" description="Helical" evidence="8">
    <location>
        <begin position="129"/>
        <end position="155"/>
    </location>
</feature>
<name>A0A6J8EK90_MYTCO</name>
<evidence type="ECO:0000256" key="1">
    <source>
        <dbReference type="ARBA" id="ARBA00004141"/>
    </source>
</evidence>
<comment type="subcellular location">
    <subcellularLocation>
        <location evidence="1">Membrane</location>
        <topology evidence="1">Multi-pass membrane protein</topology>
    </subcellularLocation>
</comment>
<feature type="transmembrane region" description="Helical" evidence="8">
    <location>
        <begin position="241"/>
        <end position="260"/>
    </location>
</feature>
<evidence type="ECO:0000256" key="5">
    <source>
        <dbReference type="ARBA" id="ARBA00022989"/>
    </source>
</evidence>
<keyword evidence="3" id="KW-0813">Transport</keyword>
<feature type="transmembrane region" description="Helical" evidence="8">
    <location>
        <begin position="333"/>
        <end position="359"/>
    </location>
</feature>
<feature type="transmembrane region" description="Helical" evidence="8">
    <location>
        <begin position="100"/>
        <end position="117"/>
    </location>
</feature>
<proteinExistence type="inferred from homology"/>
<protein>
    <submittedName>
        <fullName evidence="9">DUR3</fullName>
    </submittedName>
</protein>
<dbReference type="GO" id="GO:0015204">
    <property type="term" value="F:urea transmembrane transporter activity"/>
    <property type="evidence" value="ECO:0007669"/>
    <property type="project" value="InterPro"/>
</dbReference>
<dbReference type="EMBL" id="CACVKT020009086">
    <property type="protein sequence ID" value="CAC5420316.1"/>
    <property type="molecule type" value="Genomic_DNA"/>
</dbReference>
<comment type="similarity">
    <text evidence="2 7">Belongs to the sodium:solute symporter (SSF) (TC 2.A.21) family.</text>
</comment>
<organism evidence="9 10">
    <name type="scientific">Mytilus coruscus</name>
    <name type="common">Sea mussel</name>
    <dbReference type="NCBI Taxonomy" id="42192"/>
    <lineage>
        <taxon>Eukaryota</taxon>
        <taxon>Metazoa</taxon>
        <taxon>Spiralia</taxon>
        <taxon>Lophotrochozoa</taxon>
        <taxon>Mollusca</taxon>
        <taxon>Bivalvia</taxon>
        <taxon>Autobranchia</taxon>
        <taxon>Pteriomorphia</taxon>
        <taxon>Mytilida</taxon>
        <taxon>Mytiloidea</taxon>
        <taxon>Mytilidae</taxon>
        <taxon>Mytilinae</taxon>
        <taxon>Mytilus</taxon>
    </lineage>
</organism>
<feature type="transmembrane region" description="Helical" evidence="8">
    <location>
        <begin position="57"/>
        <end position="79"/>
    </location>
</feature>
<dbReference type="OrthoDB" id="10049971at2759"/>
<dbReference type="AlphaFoldDB" id="A0A6J8EK90"/>
<feature type="transmembrane region" description="Helical" evidence="8">
    <location>
        <begin position="300"/>
        <end position="321"/>
    </location>
</feature>
<dbReference type="Gene3D" id="1.20.1730.10">
    <property type="entry name" value="Sodium/glucose cotransporter"/>
    <property type="match status" value="1"/>
</dbReference>
<evidence type="ECO:0000256" key="8">
    <source>
        <dbReference type="SAM" id="Phobius"/>
    </source>
</evidence>
<dbReference type="PANTHER" id="PTHR46154">
    <property type="match status" value="1"/>
</dbReference>
<dbReference type="Proteomes" id="UP000507470">
    <property type="component" value="Unassembled WGS sequence"/>
</dbReference>
<evidence type="ECO:0000256" key="6">
    <source>
        <dbReference type="ARBA" id="ARBA00023136"/>
    </source>
</evidence>
<feature type="transmembrane region" description="Helical" evidence="8">
    <location>
        <begin position="604"/>
        <end position="626"/>
    </location>
</feature>
<feature type="transmembrane region" description="Helical" evidence="8">
    <location>
        <begin position="507"/>
        <end position="529"/>
    </location>
</feature>
<dbReference type="InterPro" id="IPR001734">
    <property type="entry name" value="Na/solute_symporter"/>
</dbReference>
<keyword evidence="6 8" id="KW-0472">Membrane</keyword>
<accession>A0A6J8EK90</accession>
<reference evidence="9 10" key="1">
    <citation type="submission" date="2020-06" db="EMBL/GenBank/DDBJ databases">
        <authorList>
            <person name="Li R."/>
            <person name="Bekaert M."/>
        </authorList>
    </citation>
    <scope>NUCLEOTIDE SEQUENCE [LARGE SCALE GENOMIC DNA]</scope>
    <source>
        <strain evidence="10">wild</strain>
    </source>
</reference>
<gene>
    <name evidence="9" type="ORF">MCOR_52545</name>
</gene>
<dbReference type="Pfam" id="PF00474">
    <property type="entry name" value="SSF"/>
    <property type="match status" value="1"/>
</dbReference>
<dbReference type="PANTHER" id="PTHR46154:SF4">
    <property type="entry name" value="UREA ACTIVE TRANSPORTER"/>
    <property type="match status" value="1"/>
</dbReference>
<evidence type="ECO:0000256" key="7">
    <source>
        <dbReference type="RuleBase" id="RU362091"/>
    </source>
</evidence>
<keyword evidence="5 8" id="KW-1133">Transmembrane helix</keyword>
<dbReference type="InterPro" id="IPR031155">
    <property type="entry name" value="DUR"/>
</dbReference>
<feature type="transmembrane region" description="Helical" evidence="8">
    <location>
        <begin position="686"/>
        <end position="708"/>
    </location>
</feature>
<evidence type="ECO:0000313" key="9">
    <source>
        <dbReference type="EMBL" id="CAC5420316.1"/>
    </source>
</evidence>
<evidence type="ECO:0000256" key="2">
    <source>
        <dbReference type="ARBA" id="ARBA00006434"/>
    </source>
</evidence>
<feature type="transmembrane region" description="Helical" evidence="8">
    <location>
        <begin position="176"/>
        <end position="204"/>
    </location>
</feature>
<feature type="transmembrane region" description="Helical" evidence="8">
    <location>
        <begin position="535"/>
        <end position="557"/>
    </location>
</feature>
<dbReference type="InterPro" id="IPR038377">
    <property type="entry name" value="Na/Glc_symporter_sf"/>
</dbReference>
<keyword evidence="10" id="KW-1185">Reference proteome</keyword>